<gene>
    <name evidence="2" type="ORF">NCTC8500_05944</name>
</gene>
<sequence length="88" mass="9472">MKIKKILFTAITMFMLVSGQASAKGFSSYPGYTSGELGHQVGCAILSFLNIAGCGHDVDPSRPKPDLSAPFTPVPHYNHTIGYWHGGF</sequence>
<name>A0A377HI20_ECOLX</name>
<organism evidence="2 3">
    <name type="scientific">Escherichia coli</name>
    <dbReference type="NCBI Taxonomy" id="562"/>
    <lineage>
        <taxon>Bacteria</taxon>
        <taxon>Pseudomonadati</taxon>
        <taxon>Pseudomonadota</taxon>
        <taxon>Gammaproteobacteria</taxon>
        <taxon>Enterobacterales</taxon>
        <taxon>Enterobacteriaceae</taxon>
        <taxon>Escherichia</taxon>
    </lineage>
</organism>
<evidence type="ECO:0000313" key="2">
    <source>
        <dbReference type="EMBL" id="STO53374.1"/>
    </source>
</evidence>
<keyword evidence="1" id="KW-0732">Signal</keyword>
<accession>A0A377HI20</accession>
<evidence type="ECO:0008006" key="4">
    <source>
        <dbReference type="Google" id="ProtNLM"/>
    </source>
</evidence>
<evidence type="ECO:0000313" key="3">
    <source>
        <dbReference type="Proteomes" id="UP000254429"/>
    </source>
</evidence>
<proteinExistence type="predicted"/>
<dbReference type="Proteomes" id="UP000254429">
    <property type="component" value="Unassembled WGS sequence"/>
</dbReference>
<protein>
    <recommendedName>
        <fullName evidence="4">Lipoprotein</fullName>
    </recommendedName>
</protein>
<dbReference type="AlphaFoldDB" id="A0A377HI20"/>
<dbReference type="RefSeq" id="WP_032342288.1">
    <property type="nucleotide sequence ID" value="NZ_CBDBYT010000079.1"/>
</dbReference>
<feature type="signal peptide" evidence="1">
    <location>
        <begin position="1"/>
        <end position="23"/>
    </location>
</feature>
<dbReference type="EMBL" id="UGFG01000002">
    <property type="protein sequence ID" value="STO53374.1"/>
    <property type="molecule type" value="Genomic_DNA"/>
</dbReference>
<feature type="chain" id="PRO_5016606145" description="Lipoprotein" evidence="1">
    <location>
        <begin position="24"/>
        <end position="88"/>
    </location>
</feature>
<reference evidence="2 3" key="1">
    <citation type="submission" date="2018-06" db="EMBL/GenBank/DDBJ databases">
        <authorList>
            <consortium name="Pathogen Informatics"/>
            <person name="Doyle S."/>
        </authorList>
    </citation>
    <scope>NUCLEOTIDE SEQUENCE [LARGE SCALE GENOMIC DNA]</scope>
    <source>
        <strain evidence="2 3">NCTC8500</strain>
    </source>
</reference>
<evidence type="ECO:0000256" key="1">
    <source>
        <dbReference type="SAM" id="SignalP"/>
    </source>
</evidence>